<sequence length="431" mass="45649">MPPFDPSALAFATRAVHAGTAPDPATGARAQPIYFTNGFVFESNEQAADIFAMRATGFSYSRGSNPTVAALERRVASLEGAKAAVAVSSGQSAMLLVLLTLMQAGDAYVSAARLFGGSLGLMRRLETRYGLTPQFTRGLNPEDFEAAITDKTRVIVCESIVNPCGTVVDIAGVAAVARRHGLPLVVDNTLASPALIRPIEYGADIVVHSTSKFLSGSGTVIGGIVCDAGRFDWKATGRYNLINEPWPDYEGLVVSDRFPETAFAVACRLFGLRDLGPGLSPMNAFLTLTGIETLPLRMERHCANARAVAAFLKAHPKVAWVSYPSLPGQAGEAVANRYVPNGAGSIFTFALKGGEQAALDFISGLELISHLVNIGEIKSLAIHPATTTHRQLRDDEKAAACVGPETVRLSIGLETIEDLIADIEQALAKLP</sequence>
<dbReference type="InterPro" id="IPR015421">
    <property type="entry name" value="PyrdxlP-dep_Trfase_major"/>
</dbReference>
<dbReference type="InterPro" id="IPR006235">
    <property type="entry name" value="OAc-hSer/O-AcSer_sulfhydrylase"/>
</dbReference>
<evidence type="ECO:0000256" key="4">
    <source>
        <dbReference type="ARBA" id="ARBA00022898"/>
    </source>
</evidence>
<dbReference type="KEGG" id="mno:Mnod_4812"/>
<feature type="modified residue" description="N6-(pyridoxal phosphate)lysine" evidence="5">
    <location>
        <position position="212"/>
    </location>
</feature>
<dbReference type="RefSeq" id="WP_015931304.1">
    <property type="nucleotide sequence ID" value="NC_011894.1"/>
</dbReference>
<dbReference type="Gene3D" id="3.90.1150.10">
    <property type="entry name" value="Aspartate Aminotransferase, domain 1"/>
    <property type="match status" value="1"/>
</dbReference>
<comment type="cofactor">
    <cofactor evidence="1 6">
        <name>pyridoxal 5'-phosphate</name>
        <dbReference type="ChEBI" id="CHEBI:597326"/>
    </cofactor>
</comment>
<accession>B8IFW4</accession>
<dbReference type="CDD" id="cd00614">
    <property type="entry name" value="CGS_like"/>
    <property type="match status" value="1"/>
</dbReference>
<dbReference type="eggNOG" id="COG2873">
    <property type="taxonomic scope" value="Bacteria"/>
</dbReference>
<protein>
    <submittedName>
        <fullName evidence="7">O-acetylhomoserine/O-acetylserine sulfhydrylase</fullName>
        <ecNumber evidence="7">2.5.1.49</ecNumber>
    </submittedName>
</protein>
<dbReference type="GO" id="GO:0071269">
    <property type="term" value="P:L-homocysteine biosynthetic process"/>
    <property type="evidence" value="ECO:0007669"/>
    <property type="project" value="TreeGrafter"/>
</dbReference>
<dbReference type="GO" id="GO:0019346">
    <property type="term" value="P:transsulfuration"/>
    <property type="evidence" value="ECO:0007669"/>
    <property type="project" value="InterPro"/>
</dbReference>
<dbReference type="PANTHER" id="PTHR43797:SF2">
    <property type="entry name" value="HOMOCYSTEINE_CYSTEINE SYNTHASE"/>
    <property type="match status" value="1"/>
</dbReference>
<evidence type="ECO:0000256" key="1">
    <source>
        <dbReference type="ARBA" id="ARBA00001933"/>
    </source>
</evidence>
<dbReference type="HOGENOM" id="CLU_018986_4_0_5"/>
<dbReference type="InterPro" id="IPR000277">
    <property type="entry name" value="Cys/Met-Metab_PyrdxlP-dep_enz"/>
</dbReference>
<dbReference type="SUPFAM" id="SSF53383">
    <property type="entry name" value="PLP-dependent transferases"/>
    <property type="match status" value="1"/>
</dbReference>
<dbReference type="GO" id="GO:0005737">
    <property type="term" value="C:cytoplasm"/>
    <property type="evidence" value="ECO:0007669"/>
    <property type="project" value="TreeGrafter"/>
</dbReference>
<keyword evidence="8" id="KW-1185">Reference proteome</keyword>
<dbReference type="EMBL" id="CP001349">
    <property type="protein sequence ID" value="ACL59674.1"/>
    <property type="molecule type" value="Genomic_DNA"/>
</dbReference>
<dbReference type="GO" id="GO:0030170">
    <property type="term" value="F:pyridoxal phosphate binding"/>
    <property type="evidence" value="ECO:0007669"/>
    <property type="project" value="InterPro"/>
</dbReference>
<dbReference type="EC" id="2.5.1.49" evidence="7"/>
<dbReference type="GO" id="GO:0003961">
    <property type="term" value="F:O-acetylhomoserine aminocarboxypropyltransferase activity"/>
    <property type="evidence" value="ECO:0007669"/>
    <property type="project" value="UniProtKB-EC"/>
</dbReference>
<dbReference type="PANTHER" id="PTHR43797">
    <property type="entry name" value="HOMOCYSTEINE/CYSTEINE SYNTHASE"/>
    <property type="match status" value="1"/>
</dbReference>
<dbReference type="STRING" id="460265.Mnod_4812"/>
<evidence type="ECO:0000256" key="5">
    <source>
        <dbReference type="PIRSR" id="PIRSR001434-2"/>
    </source>
</evidence>
<evidence type="ECO:0000256" key="2">
    <source>
        <dbReference type="ARBA" id="ARBA00009077"/>
    </source>
</evidence>
<proteinExistence type="inferred from homology"/>
<dbReference type="Pfam" id="PF01053">
    <property type="entry name" value="Cys_Met_Meta_PP"/>
    <property type="match status" value="1"/>
</dbReference>
<evidence type="ECO:0000256" key="3">
    <source>
        <dbReference type="ARBA" id="ARBA00022679"/>
    </source>
</evidence>
<dbReference type="AlphaFoldDB" id="B8IFW4"/>
<dbReference type="GO" id="GO:0004124">
    <property type="term" value="F:cysteine synthase activity"/>
    <property type="evidence" value="ECO:0007669"/>
    <property type="project" value="TreeGrafter"/>
</dbReference>
<organism evidence="7 8">
    <name type="scientific">Methylobacterium nodulans (strain LMG 21967 / CNCM I-2342 / ORS 2060)</name>
    <dbReference type="NCBI Taxonomy" id="460265"/>
    <lineage>
        <taxon>Bacteria</taxon>
        <taxon>Pseudomonadati</taxon>
        <taxon>Pseudomonadota</taxon>
        <taxon>Alphaproteobacteria</taxon>
        <taxon>Hyphomicrobiales</taxon>
        <taxon>Methylobacteriaceae</taxon>
        <taxon>Methylobacterium</taxon>
    </lineage>
</organism>
<dbReference type="Gene3D" id="3.40.640.10">
    <property type="entry name" value="Type I PLP-dependent aspartate aminotransferase-like (Major domain)"/>
    <property type="match status" value="1"/>
</dbReference>
<reference evidence="7 8" key="1">
    <citation type="submission" date="2009-01" db="EMBL/GenBank/DDBJ databases">
        <title>Complete sequence of chromosome of Methylobacterium nodulans ORS 2060.</title>
        <authorList>
            <consortium name="US DOE Joint Genome Institute"/>
            <person name="Lucas S."/>
            <person name="Copeland A."/>
            <person name="Lapidus A."/>
            <person name="Glavina del Rio T."/>
            <person name="Dalin E."/>
            <person name="Tice H."/>
            <person name="Bruce D."/>
            <person name="Goodwin L."/>
            <person name="Pitluck S."/>
            <person name="Sims D."/>
            <person name="Brettin T."/>
            <person name="Detter J.C."/>
            <person name="Han C."/>
            <person name="Larimer F."/>
            <person name="Land M."/>
            <person name="Hauser L."/>
            <person name="Kyrpides N."/>
            <person name="Ivanova N."/>
            <person name="Marx C.J."/>
            <person name="Richardson P."/>
        </authorList>
    </citation>
    <scope>NUCLEOTIDE SEQUENCE [LARGE SCALE GENOMIC DNA]</scope>
    <source>
        <strain evidence="8">LMG 21967 / CNCM I-2342 / ORS 2060</strain>
    </source>
</reference>
<dbReference type="OrthoDB" id="7316598at2"/>
<comment type="similarity">
    <text evidence="2 6">Belongs to the trans-sulfuration enzymes family.</text>
</comment>
<keyword evidence="3 7" id="KW-0808">Transferase</keyword>
<dbReference type="InterPro" id="IPR015424">
    <property type="entry name" value="PyrdxlP-dep_Trfase"/>
</dbReference>
<dbReference type="GO" id="GO:0006535">
    <property type="term" value="P:cysteine biosynthetic process from serine"/>
    <property type="evidence" value="ECO:0007669"/>
    <property type="project" value="TreeGrafter"/>
</dbReference>
<dbReference type="Proteomes" id="UP000008207">
    <property type="component" value="Chromosome"/>
</dbReference>
<dbReference type="NCBIfam" id="TIGR01326">
    <property type="entry name" value="OAH_OAS_sulfhy"/>
    <property type="match status" value="1"/>
</dbReference>
<dbReference type="FunFam" id="3.40.640.10:FF:000035">
    <property type="entry name" value="O-succinylhomoserine sulfhydrylase"/>
    <property type="match status" value="1"/>
</dbReference>
<keyword evidence="4 5" id="KW-0663">Pyridoxal phosphate</keyword>
<evidence type="ECO:0000313" key="7">
    <source>
        <dbReference type="EMBL" id="ACL59674.1"/>
    </source>
</evidence>
<evidence type="ECO:0000313" key="8">
    <source>
        <dbReference type="Proteomes" id="UP000008207"/>
    </source>
</evidence>
<evidence type="ECO:0000256" key="6">
    <source>
        <dbReference type="RuleBase" id="RU362118"/>
    </source>
</evidence>
<gene>
    <name evidence="7" type="ordered locus">Mnod_4812</name>
</gene>
<name>B8IFW4_METNO</name>
<dbReference type="InterPro" id="IPR015422">
    <property type="entry name" value="PyrdxlP-dep_Trfase_small"/>
</dbReference>
<dbReference type="PIRSF" id="PIRSF001434">
    <property type="entry name" value="CGS"/>
    <property type="match status" value="1"/>
</dbReference>